<proteinExistence type="predicted"/>
<accession>A0A1R1X6Z2</accession>
<reference evidence="2" key="1">
    <citation type="submission" date="2017-01" db="EMBL/GenBank/DDBJ databases">
        <authorList>
            <person name="Wang Y."/>
            <person name="White M."/>
            <person name="Kvist S."/>
            <person name="Moncalvo J.-M."/>
        </authorList>
    </citation>
    <scope>NUCLEOTIDE SEQUENCE [LARGE SCALE GENOMIC DNA]</scope>
    <source>
        <strain evidence="2">ID-206-W2</strain>
    </source>
</reference>
<sequence length="77" mass="8924">MTKDSFSNTGILLEDLGLRSRSFLIPGIVSTSISHRLRFRNESPHSVTEDRTRVSIRTAEFLDALYRRKCRLVWNCP</sequence>
<dbReference type="EMBL" id="LSSM01006645">
    <property type="protein sequence ID" value="OMJ10357.1"/>
    <property type="molecule type" value="Genomic_DNA"/>
</dbReference>
<organism evidence="1 2">
    <name type="scientific">Smittium culicis</name>
    <dbReference type="NCBI Taxonomy" id="133412"/>
    <lineage>
        <taxon>Eukaryota</taxon>
        <taxon>Fungi</taxon>
        <taxon>Fungi incertae sedis</taxon>
        <taxon>Zoopagomycota</taxon>
        <taxon>Kickxellomycotina</taxon>
        <taxon>Harpellomycetes</taxon>
        <taxon>Harpellales</taxon>
        <taxon>Legeriomycetaceae</taxon>
        <taxon>Smittium</taxon>
    </lineage>
</organism>
<keyword evidence="2" id="KW-1185">Reference proteome</keyword>
<evidence type="ECO:0000313" key="1">
    <source>
        <dbReference type="EMBL" id="OMJ10357.1"/>
    </source>
</evidence>
<dbReference type="AlphaFoldDB" id="A0A1R1X6Z2"/>
<protein>
    <submittedName>
        <fullName evidence="1">Uncharacterized protein</fullName>
    </submittedName>
</protein>
<name>A0A1R1X6Z2_9FUNG</name>
<evidence type="ECO:0000313" key="2">
    <source>
        <dbReference type="Proteomes" id="UP000187429"/>
    </source>
</evidence>
<dbReference type="Proteomes" id="UP000187429">
    <property type="component" value="Unassembled WGS sequence"/>
</dbReference>
<gene>
    <name evidence="1" type="ORF">AYI69_g10281</name>
</gene>
<comment type="caution">
    <text evidence="1">The sequence shown here is derived from an EMBL/GenBank/DDBJ whole genome shotgun (WGS) entry which is preliminary data.</text>
</comment>